<evidence type="ECO:0000313" key="12">
    <source>
        <dbReference type="Proteomes" id="UP001160130"/>
    </source>
</evidence>
<feature type="region of interest" description="Disordered" evidence="9">
    <location>
        <begin position="133"/>
        <end position="156"/>
    </location>
</feature>
<dbReference type="GO" id="GO:0050566">
    <property type="term" value="F:asparaginyl-tRNA synthase (glutamine-hydrolyzing) activity"/>
    <property type="evidence" value="ECO:0007669"/>
    <property type="project" value="UniProtKB-EC"/>
</dbReference>
<keyword evidence="2 8" id="KW-0436">Ligase</keyword>
<evidence type="ECO:0000256" key="7">
    <source>
        <dbReference type="ARBA" id="ARBA00047407"/>
    </source>
</evidence>
<keyword evidence="4 8" id="KW-0067">ATP-binding</keyword>
<feature type="compositionally biased region" description="Polar residues" evidence="9">
    <location>
        <begin position="133"/>
        <end position="148"/>
    </location>
</feature>
<reference evidence="11 12" key="1">
    <citation type="submission" date="2023-04" db="EMBL/GenBank/DDBJ databases">
        <title>Forest soil microbial communities from Buena Vista Peninsula, Colon Province, Panama.</title>
        <authorList>
            <person name="Bouskill N."/>
        </authorList>
    </citation>
    <scope>NUCLEOTIDE SEQUENCE [LARGE SCALE GENOMIC DNA]</scope>
    <source>
        <strain evidence="11 12">AC80</strain>
    </source>
</reference>
<comment type="catalytic activity">
    <reaction evidence="7 8">
        <text>L-glutamyl-tRNA(Gln) + L-glutamine + ATP + H2O = L-glutaminyl-tRNA(Gln) + L-glutamate + ADP + phosphate + H(+)</text>
        <dbReference type="Rhea" id="RHEA:17521"/>
        <dbReference type="Rhea" id="RHEA-COMP:9681"/>
        <dbReference type="Rhea" id="RHEA-COMP:9684"/>
        <dbReference type="ChEBI" id="CHEBI:15377"/>
        <dbReference type="ChEBI" id="CHEBI:15378"/>
        <dbReference type="ChEBI" id="CHEBI:29985"/>
        <dbReference type="ChEBI" id="CHEBI:30616"/>
        <dbReference type="ChEBI" id="CHEBI:43474"/>
        <dbReference type="ChEBI" id="CHEBI:58359"/>
        <dbReference type="ChEBI" id="CHEBI:78520"/>
        <dbReference type="ChEBI" id="CHEBI:78521"/>
        <dbReference type="ChEBI" id="CHEBI:456216"/>
        <dbReference type="EC" id="6.3.5.7"/>
    </reaction>
</comment>
<evidence type="ECO:0000256" key="6">
    <source>
        <dbReference type="ARBA" id="ARBA00025295"/>
    </source>
</evidence>
<gene>
    <name evidence="8" type="primary">gatA</name>
    <name evidence="11" type="ORF">M2272_003855</name>
</gene>
<comment type="caution">
    <text evidence="11">The sequence shown here is derived from an EMBL/GenBank/DDBJ whole genome shotgun (WGS) entry which is preliminary data.</text>
</comment>
<feature type="active site" description="Charge relay system" evidence="8">
    <location>
        <position position="81"/>
    </location>
</feature>
<dbReference type="InterPro" id="IPR020556">
    <property type="entry name" value="Amidase_CS"/>
</dbReference>
<keyword evidence="12" id="KW-1185">Reference proteome</keyword>
<evidence type="ECO:0000256" key="1">
    <source>
        <dbReference type="ARBA" id="ARBA00008069"/>
    </source>
</evidence>
<sequence length="493" mass="51132">MTELIRRDAATLGAQIAAKEVSSTEVTQAHLDQISATDDRFNAFLHVAADAALAEAGRIDAAVAAGETLPSPLAGVPLALKDVFTATDMPTTAGSKILEGWRAPYDATVTARLRAAGIPILGKTNMDEFAMGSSTENSAYGPTRNPWNTDRVPGGSGGGSAAALAAFQAPLAIGTDTGGSIRQPAALTATVGVKPTYGTVSRYGLIACASSLDQGGPCARTVLDTALLHQVIAGHDPRDSTSVDAAVPDVVGAARAGAAGDLKGVRVGVVKQLRGEGYQPGVLESFNAAVAQLTALGAEVTEVDCPHFDDAMAAYYLILPSEVSSNLARFDAMRFGLRVGDDGTRSAEEVMALTRAAGFGPEVKRRIMIGTYALSAGYYDAYYNQAQKVRTLIARDLEQAYQSVDVLVSPATPTTAFRLGEKVDDPLAMYLFDLCTLPLNLAGHCGMSVPSGLSPDDGLPVGLQIMAPALADDRLYRVGAAYEAARGPLPSAL</sequence>
<dbReference type="RefSeq" id="WP_280833811.1">
    <property type="nucleotide sequence ID" value="NZ_JARXVE010000006.1"/>
</dbReference>
<dbReference type="NCBIfam" id="TIGR00132">
    <property type="entry name" value="gatA"/>
    <property type="match status" value="1"/>
</dbReference>
<dbReference type="Proteomes" id="UP001160130">
    <property type="component" value="Unassembled WGS sequence"/>
</dbReference>
<keyword evidence="5 8" id="KW-0648">Protein biosynthesis</keyword>
<feature type="domain" description="Amidase" evidence="10">
    <location>
        <begin position="25"/>
        <end position="475"/>
    </location>
</feature>
<evidence type="ECO:0000256" key="3">
    <source>
        <dbReference type="ARBA" id="ARBA00022741"/>
    </source>
</evidence>
<dbReference type="SUPFAM" id="SSF75304">
    <property type="entry name" value="Amidase signature (AS) enzymes"/>
    <property type="match status" value="1"/>
</dbReference>
<dbReference type="InterPro" id="IPR023631">
    <property type="entry name" value="Amidase_dom"/>
</dbReference>
<evidence type="ECO:0000259" key="10">
    <source>
        <dbReference type="Pfam" id="PF01425"/>
    </source>
</evidence>
<dbReference type="Gene3D" id="3.90.1300.10">
    <property type="entry name" value="Amidase signature (AS) domain"/>
    <property type="match status" value="1"/>
</dbReference>
<name>A0ABT6L2L9_9MYCO</name>
<comment type="function">
    <text evidence="6 8">Allows the formation of correctly charged Gln-tRNA(Gln) through the transamidation of misacylated Glu-tRNA(Gln) in organisms which lack glutaminyl-tRNA synthetase. The reaction takes place in the presence of glutamine and ATP through an activated gamma-phospho-Glu-tRNA(Gln).</text>
</comment>
<dbReference type="Pfam" id="PF01425">
    <property type="entry name" value="Amidase"/>
    <property type="match status" value="1"/>
</dbReference>
<dbReference type="HAMAP" id="MF_00120">
    <property type="entry name" value="GatA"/>
    <property type="match status" value="1"/>
</dbReference>
<evidence type="ECO:0000256" key="4">
    <source>
        <dbReference type="ARBA" id="ARBA00022840"/>
    </source>
</evidence>
<evidence type="ECO:0000256" key="8">
    <source>
        <dbReference type="HAMAP-Rule" id="MF_00120"/>
    </source>
</evidence>
<dbReference type="InterPro" id="IPR036928">
    <property type="entry name" value="AS_sf"/>
</dbReference>
<evidence type="ECO:0000256" key="5">
    <source>
        <dbReference type="ARBA" id="ARBA00022917"/>
    </source>
</evidence>
<dbReference type="EMBL" id="JARXVE010000006">
    <property type="protein sequence ID" value="MDH6197202.1"/>
    <property type="molecule type" value="Genomic_DNA"/>
</dbReference>
<proteinExistence type="inferred from homology"/>
<dbReference type="PROSITE" id="PS00571">
    <property type="entry name" value="AMIDASES"/>
    <property type="match status" value="1"/>
</dbReference>
<dbReference type="PANTHER" id="PTHR11895:SF151">
    <property type="entry name" value="GLUTAMYL-TRNA(GLN) AMIDOTRANSFERASE SUBUNIT A"/>
    <property type="match status" value="1"/>
</dbReference>
<dbReference type="EC" id="6.3.5.7" evidence="8"/>
<dbReference type="GO" id="GO:0050567">
    <property type="term" value="F:glutaminyl-tRNA synthase (glutamine-hydrolyzing) activity"/>
    <property type="evidence" value="ECO:0007669"/>
    <property type="project" value="UniProtKB-EC"/>
</dbReference>
<keyword evidence="3 8" id="KW-0547">Nucleotide-binding</keyword>
<evidence type="ECO:0000256" key="2">
    <source>
        <dbReference type="ARBA" id="ARBA00022598"/>
    </source>
</evidence>
<dbReference type="InterPro" id="IPR000120">
    <property type="entry name" value="Amidase"/>
</dbReference>
<feature type="active site" description="Charge relay system" evidence="8">
    <location>
        <position position="156"/>
    </location>
</feature>
<evidence type="ECO:0000256" key="9">
    <source>
        <dbReference type="SAM" id="MobiDB-lite"/>
    </source>
</evidence>
<feature type="active site" description="Acyl-ester intermediate" evidence="8">
    <location>
        <position position="180"/>
    </location>
</feature>
<dbReference type="PANTHER" id="PTHR11895">
    <property type="entry name" value="TRANSAMIDASE"/>
    <property type="match status" value="1"/>
</dbReference>
<accession>A0ABT6L2L9</accession>
<protein>
    <recommendedName>
        <fullName evidence="8">Glutamyl-tRNA(Gln) amidotransferase subunit A</fullName>
        <shortName evidence="8">Glu-ADT subunit A</shortName>
        <ecNumber evidence="8">6.3.5.7</ecNumber>
    </recommendedName>
</protein>
<organism evidence="11 12">
    <name type="scientific">Mycolicibacterium frederiksbergense</name>
    <dbReference type="NCBI Taxonomy" id="117567"/>
    <lineage>
        <taxon>Bacteria</taxon>
        <taxon>Bacillati</taxon>
        <taxon>Actinomycetota</taxon>
        <taxon>Actinomycetes</taxon>
        <taxon>Mycobacteriales</taxon>
        <taxon>Mycobacteriaceae</taxon>
        <taxon>Mycolicibacterium</taxon>
    </lineage>
</organism>
<dbReference type="InterPro" id="IPR004412">
    <property type="entry name" value="GatA"/>
</dbReference>
<evidence type="ECO:0000313" key="11">
    <source>
        <dbReference type="EMBL" id="MDH6197202.1"/>
    </source>
</evidence>
<comment type="similarity">
    <text evidence="1 8">Belongs to the amidase family. GatA subfamily.</text>
</comment>
<comment type="subunit">
    <text evidence="8">Heterotrimer of A, B and C subunits.</text>
</comment>